<gene>
    <name evidence="1" type="ORF">KI387_026577</name>
</gene>
<dbReference type="AlphaFoldDB" id="A0AA38L8Q1"/>
<keyword evidence="2" id="KW-1185">Reference proteome</keyword>
<dbReference type="EMBL" id="JAHRHJ020000006">
    <property type="protein sequence ID" value="KAH9311542.1"/>
    <property type="molecule type" value="Genomic_DNA"/>
</dbReference>
<name>A0AA38L8Q1_TAXCH</name>
<accession>A0AA38L8Q1</accession>
<reference evidence="1 2" key="1">
    <citation type="journal article" date="2021" name="Nat. Plants">
        <title>The Taxus genome provides insights into paclitaxel biosynthesis.</title>
        <authorList>
            <person name="Xiong X."/>
            <person name="Gou J."/>
            <person name="Liao Q."/>
            <person name="Li Y."/>
            <person name="Zhou Q."/>
            <person name="Bi G."/>
            <person name="Li C."/>
            <person name="Du R."/>
            <person name="Wang X."/>
            <person name="Sun T."/>
            <person name="Guo L."/>
            <person name="Liang H."/>
            <person name="Lu P."/>
            <person name="Wu Y."/>
            <person name="Zhang Z."/>
            <person name="Ro D.K."/>
            <person name="Shang Y."/>
            <person name="Huang S."/>
            <person name="Yan J."/>
        </authorList>
    </citation>
    <scope>NUCLEOTIDE SEQUENCE [LARGE SCALE GENOMIC DNA]</scope>
    <source>
        <strain evidence="1">Ta-2019</strain>
    </source>
</reference>
<organism evidence="1 2">
    <name type="scientific">Taxus chinensis</name>
    <name type="common">Chinese yew</name>
    <name type="synonym">Taxus wallichiana var. chinensis</name>
    <dbReference type="NCBI Taxonomy" id="29808"/>
    <lineage>
        <taxon>Eukaryota</taxon>
        <taxon>Viridiplantae</taxon>
        <taxon>Streptophyta</taxon>
        <taxon>Embryophyta</taxon>
        <taxon>Tracheophyta</taxon>
        <taxon>Spermatophyta</taxon>
        <taxon>Pinopsida</taxon>
        <taxon>Pinidae</taxon>
        <taxon>Conifers II</taxon>
        <taxon>Cupressales</taxon>
        <taxon>Taxaceae</taxon>
        <taxon>Taxus</taxon>
    </lineage>
</organism>
<dbReference type="Proteomes" id="UP000824469">
    <property type="component" value="Unassembled WGS sequence"/>
</dbReference>
<sequence length="61" mass="6573">MFCIGPRVAELSRCRALLVIDWGGSYLGLEMAARARDTVAHRPHQATGSLGFKKENAQASG</sequence>
<comment type="caution">
    <text evidence="1">The sequence shown here is derived from an EMBL/GenBank/DDBJ whole genome shotgun (WGS) entry which is preliminary data.</text>
</comment>
<evidence type="ECO:0000313" key="2">
    <source>
        <dbReference type="Proteomes" id="UP000824469"/>
    </source>
</evidence>
<protein>
    <submittedName>
        <fullName evidence="1">Uncharacterized protein</fullName>
    </submittedName>
</protein>
<feature type="non-terminal residue" evidence="1">
    <location>
        <position position="61"/>
    </location>
</feature>
<evidence type="ECO:0000313" key="1">
    <source>
        <dbReference type="EMBL" id="KAH9311542.1"/>
    </source>
</evidence>
<proteinExistence type="predicted"/>